<name>S7U1G2_DESML</name>
<dbReference type="Proteomes" id="UP000014977">
    <property type="component" value="Unassembled WGS sequence"/>
</dbReference>
<dbReference type="GO" id="GO:0008270">
    <property type="term" value="F:zinc ion binding"/>
    <property type="evidence" value="ECO:0007669"/>
    <property type="project" value="InterPro"/>
</dbReference>
<comment type="similarity">
    <text evidence="2">Belongs to the DODA-type extradiol aromatic ring-opening dioxygenase family.</text>
</comment>
<dbReference type="PANTHER" id="PTHR30096:SF0">
    <property type="entry name" value="4,5-DOPA DIOXYGENASE EXTRADIOL-LIKE PROTEIN"/>
    <property type="match status" value="1"/>
</dbReference>
<protein>
    <submittedName>
        <fullName evidence="7">Extradiol ring-cleavage dioxygenase class III protein subunit B</fullName>
    </submittedName>
</protein>
<dbReference type="GO" id="GO:0008198">
    <property type="term" value="F:ferrous iron binding"/>
    <property type="evidence" value="ECO:0007669"/>
    <property type="project" value="InterPro"/>
</dbReference>
<evidence type="ECO:0000256" key="5">
    <source>
        <dbReference type="ARBA" id="ARBA00023002"/>
    </source>
</evidence>
<dbReference type="InterPro" id="IPR004183">
    <property type="entry name" value="Xdiol_dOase_suB"/>
</dbReference>
<organism evidence="7 8">
    <name type="scientific">Desulfococcus multivorans DSM 2059</name>
    <dbReference type="NCBI Taxonomy" id="1121405"/>
    <lineage>
        <taxon>Bacteria</taxon>
        <taxon>Pseudomonadati</taxon>
        <taxon>Thermodesulfobacteriota</taxon>
        <taxon>Desulfobacteria</taxon>
        <taxon>Desulfobacterales</taxon>
        <taxon>Desulfococcaceae</taxon>
        <taxon>Desulfococcus</taxon>
    </lineage>
</organism>
<dbReference type="STRING" id="897.B2D07_08345"/>
<keyword evidence="5" id="KW-0560">Oxidoreductase</keyword>
<evidence type="ECO:0000256" key="2">
    <source>
        <dbReference type="ARBA" id="ARBA00007581"/>
    </source>
</evidence>
<evidence type="ECO:0000256" key="1">
    <source>
        <dbReference type="ARBA" id="ARBA00001947"/>
    </source>
</evidence>
<proteinExistence type="inferred from homology"/>
<sequence>MPTLFISHGPPAIALMENPTAVFLRALGERLPRPKAVVCASAHWEAWRPLVSAGAAPVTIHDFGGPPALFNLRYAAPGSPALAAEILTLLAKNGIAGAAAPDRGLDHGAWIPLMMAFPDAGIPVVQVSVQTETDAAWHYRFGEALTPLREKDILVMGSGGAVHNLDEIGGYPLDAPPPDYVSRFDEWLAAAATGGEVEVLLEYRKRAPEPDRCHPYPAEHFLPFFVAMGAGGGTGARRIHQGFMYGTLSMAAYLWGEA</sequence>
<comment type="caution">
    <text evidence="7">The sequence shown here is derived from an EMBL/GenBank/DDBJ whole genome shotgun (WGS) entry which is preliminary data.</text>
</comment>
<keyword evidence="7" id="KW-0223">Dioxygenase</keyword>
<dbReference type="PATRIC" id="fig|1121405.3.peg.570"/>
<dbReference type="PANTHER" id="PTHR30096">
    <property type="entry name" value="4,5-DOPA DIOXYGENASE EXTRADIOL-LIKE PROTEIN"/>
    <property type="match status" value="1"/>
</dbReference>
<dbReference type="AlphaFoldDB" id="S7U1G2"/>
<evidence type="ECO:0000259" key="6">
    <source>
        <dbReference type="Pfam" id="PF02900"/>
    </source>
</evidence>
<dbReference type="CDD" id="cd07363">
    <property type="entry name" value="45_DOPA_Dioxygenase"/>
    <property type="match status" value="1"/>
</dbReference>
<comment type="cofactor">
    <cofactor evidence="1">
        <name>Zn(2+)</name>
        <dbReference type="ChEBI" id="CHEBI:29105"/>
    </cofactor>
</comment>
<reference evidence="7 8" key="1">
    <citation type="journal article" date="2013" name="Genome Announc.">
        <title>Draft genome sequences for three mercury-methylating, sulfate-reducing bacteria.</title>
        <authorList>
            <person name="Brown S.D."/>
            <person name="Hurt R.A.Jr."/>
            <person name="Gilmour C.C."/>
            <person name="Elias D.A."/>
        </authorList>
    </citation>
    <scope>NUCLEOTIDE SEQUENCE [LARGE SCALE GENOMIC DNA]</scope>
    <source>
        <strain evidence="7 8">DSM 2059</strain>
    </source>
</reference>
<dbReference type="eggNOG" id="COG3384">
    <property type="taxonomic scope" value="Bacteria"/>
</dbReference>
<dbReference type="SUPFAM" id="SSF53213">
    <property type="entry name" value="LigB-like"/>
    <property type="match status" value="1"/>
</dbReference>
<dbReference type="EMBL" id="ATHJ01000057">
    <property type="protein sequence ID" value="EPR43246.1"/>
    <property type="molecule type" value="Genomic_DNA"/>
</dbReference>
<dbReference type="GO" id="GO:0016702">
    <property type="term" value="F:oxidoreductase activity, acting on single donors with incorporation of molecular oxygen, incorporation of two atoms of oxygen"/>
    <property type="evidence" value="ECO:0007669"/>
    <property type="project" value="UniProtKB-ARBA"/>
</dbReference>
<keyword evidence="8" id="KW-1185">Reference proteome</keyword>
<keyword evidence="3" id="KW-0479">Metal-binding</keyword>
<dbReference type="Gene3D" id="3.40.830.10">
    <property type="entry name" value="LigB-like"/>
    <property type="match status" value="1"/>
</dbReference>
<dbReference type="PIRSF" id="PIRSF006157">
    <property type="entry name" value="Doxgns_DODA"/>
    <property type="match status" value="1"/>
</dbReference>
<evidence type="ECO:0000256" key="3">
    <source>
        <dbReference type="ARBA" id="ARBA00022723"/>
    </source>
</evidence>
<evidence type="ECO:0000313" key="8">
    <source>
        <dbReference type="Proteomes" id="UP000014977"/>
    </source>
</evidence>
<dbReference type="InterPro" id="IPR014436">
    <property type="entry name" value="Extradiol_dOase_DODA"/>
</dbReference>
<feature type="domain" description="Extradiol ring-cleavage dioxygenase class III enzyme subunit B" evidence="6">
    <location>
        <begin position="3"/>
        <end position="251"/>
    </location>
</feature>
<dbReference type="Pfam" id="PF02900">
    <property type="entry name" value="LigB"/>
    <property type="match status" value="1"/>
</dbReference>
<gene>
    <name evidence="7" type="ORF">dsmv_1272</name>
</gene>
<evidence type="ECO:0000256" key="4">
    <source>
        <dbReference type="ARBA" id="ARBA00022833"/>
    </source>
</evidence>
<keyword evidence="4" id="KW-0862">Zinc</keyword>
<evidence type="ECO:0000313" key="7">
    <source>
        <dbReference type="EMBL" id="EPR43246.1"/>
    </source>
</evidence>
<accession>S7U1G2</accession>